<accession>A0A9J6ATV2</accession>
<protein>
    <submittedName>
        <fullName evidence="1">Uncharacterized protein</fullName>
    </submittedName>
</protein>
<comment type="caution">
    <text evidence="1">The sequence shown here is derived from an EMBL/GenBank/DDBJ whole genome shotgun (WGS) entry which is preliminary data.</text>
</comment>
<name>A0A9J6ATV2_SOLCO</name>
<proteinExistence type="predicted"/>
<evidence type="ECO:0000313" key="2">
    <source>
        <dbReference type="Proteomes" id="UP000824120"/>
    </source>
</evidence>
<reference evidence="1 2" key="1">
    <citation type="submission" date="2020-09" db="EMBL/GenBank/DDBJ databases">
        <title>De no assembly of potato wild relative species, Solanum commersonii.</title>
        <authorList>
            <person name="Cho K."/>
        </authorList>
    </citation>
    <scope>NUCLEOTIDE SEQUENCE [LARGE SCALE GENOMIC DNA]</scope>
    <source>
        <strain evidence="1">LZ3.2</strain>
        <tissue evidence="1">Leaf</tissue>
    </source>
</reference>
<keyword evidence="2" id="KW-1185">Reference proteome</keyword>
<gene>
    <name evidence="1" type="ORF">H5410_012933</name>
</gene>
<evidence type="ECO:0000313" key="1">
    <source>
        <dbReference type="EMBL" id="KAG5627715.1"/>
    </source>
</evidence>
<dbReference type="EMBL" id="JACXVP010000002">
    <property type="protein sequence ID" value="KAG5627715.1"/>
    <property type="molecule type" value="Genomic_DNA"/>
</dbReference>
<dbReference type="AlphaFoldDB" id="A0A9J6ATV2"/>
<dbReference type="Proteomes" id="UP000824120">
    <property type="component" value="Chromosome 2"/>
</dbReference>
<sequence length="77" mass="8590">MDVNENFSKSQVKILGHQKIHGHRTRKLAKWVVCLFWVVRPKGLASHKAKGSSRAPSRTVVKTIGREGGRGSWAVLD</sequence>
<organism evidence="1 2">
    <name type="scientific">Solanum commersonii</name>
    <name type="common">Commerson's wild potato</name>
    <name type="synonym">Commerson's nightshade</name>
    <dbReference type="NCBI Taxonomy" id="4109"/>
    <lineage>
        <taxon>Eukaryota</taxon>
        <taxon>Viridiplantae</taxon>
        <taxon>Streptophyta</taxon>
        <taxon>Embryophyta</taxon>
        <taxon>Tracheophyta</taxon>
        <taxon>Spermatophyta</taxon>
        <taxon>Magnoliopsida</taxon>
        <taxon>eudicotyledons</taxon>
        <taxon>Gunneridae</taxon>
        <taxon>Pentapetalae</taxon>
        <taxon>asterids</taxon>
        <taxon>lamiids</taxon>
        <taxon>Solanales</taxon>
        <taxon>Solanaceae</taxon>
        <taxon>Solanoideae</taxon>
        <taxon>Solaneae</taxon>
        <taxon>Solanum</taxon>
    </lineage>
</organism>